<evidence type="ECO:0000313" key="1">
    <source>
        <dbReference type="EMBL" id="KAF9646348.1"/>
    </source>
</evidence>
<reference evidence="1" key="2">
    <citation type="journal article" date="2020" name="Nat. Commun.">
        <title>Large-scale genome sequencing of mycorrhizal fungi provides insights into the early evolution of symbiotic traits.</title>
        <authorList>
            <person name="Miyauchi S."/>
            <person name="Kiss E."/>
            <person name="Kuo A."/>
            <person name="Drula E."/>
            <person name="Kohler A."/>
            <person name="Sanchez-Garcia M."/>
            <person name="Morin E."/>
            <person name="Andreopoulos B."/>
            <person name="Barry K.W."/>
            <person name="Bonito G."/>
            <person name="Buee M."/>
            <person name="Carver A."/>
            <person name="Chen C."/>
            <person name="Cichocki N."/>
            <person name="Clum A."/>
            <person name="Culley D."/>
            <person name="Crous P.W."/>
            <person name="Fauchery L."/>
            <person name="Girlanda M."/>
            <person name="Hayes R.D."/>
            <person name="Keri Z."/>
            <person name="LaButti K."/>
            <person name="Lipzen A."/>
            <person name="Lombard V."/>
            <person name="Magnuson J."/>
            <person name="Maillard F."/>
            <person name="Murat C."/>
            <person name="Nolan M."/>
            <person name="Ohm R.A."/>
            <person name="Pangilinan J."/>
            <person name="Pereira M.F."/>
            <person name="Perotto S."/>
            <person name="Peter M."/>
            <person name="Pfister S."/>
            <person name="Riley R."/>
            <person name="Sitrit Y."/>
            <person name="Stielow J.B."/>
            <person name="Szollosi G."/>
            <person name="Zifcakova L."/>
            <person name="Stursova M."/>
            <person name="Spatafora J.W."/>
            <person name="Tedersoo L."/>
            <person name="Vaario L.M."/>
            <person name="Yamada A."/>
            <person name="Yan M."/>
            <person name="Wang P."/>
            <person name="Xu J."/>
            <person name="Bruns T."/>
            <person name="Baldrian P."/>
            <person name="Vilgalys R."/>
            <person name="Dunand C."/>
            <person name="Henrissat B."/>
            <person name="Grigoriev I.V."/>
            <person name="Hibbett D."/>
            <person name="Nagy L.G."/>
            <person name="Martin F.M."/>
        </authorList>
    </citation>
    <scope>NUCLEOTIDE SEQUENCE</scope>
    <source>
        <strain evidence="1">P2</strain>
    </source>
</reference>
<gene>
    <name evidence="1" type="ORF">BDM02DRAFT_3118758</name>
</gene>
<protein>
    <submittedName>
        <fullName evidence="1">Uncharacterized protein</fullName>
    </submittedName>
</protein>
<comment type="caution">
    <text evidence="1">The sequence shown here is derived from an EMBL/GenBank/DDBJ whole genome shotgun (WGS) entry which is preliminary data.</text>
</comment>
<evidence type="ECO:0000313" key="2">
    <source>
        <dbReference type="Proteomes" id="UP000886501"/>
    </source>
</evidence>
<reference evidence="1" key="1">
    <citation type="submission" date="2019-10" db="EMBL/GenBank/DDBJ databases">
        <authorList>
            <consortium name="DOE Joint Genome Institute"/>
            <person name="Kuo A."/>
            <person name="Miyauchi S."/>
            <person name="Kiss E."/>
            <person name="Drula E."/>
            <person name="Kohler A."/>
            <person name="Sanchez-Garcia M."/>
            <person name="Andreopoulos B."/>
            <person name="Barry K.W."/>
            <person name="Bonito G."/>
            <person name="Buee M."/>
            <person name="Carver A."/>
            <person name="Chen C."/>
            <person name="Cichocki N."/>
            <person name="Clum A."/>
            <person name="Culley D."/>
            <person name="Crous P.W."/>
            <person name="Fauchery L."/>
            <person name="Girlanda M."/>
            <person name="Hayes R."/>
            <person name="Keri Z."/>
            <person name="Labutti K."/>
            <person name="Lipzen A."/>
            <person name="Lombard V."/>
            <person name="Magnuson J."/>
            <person name="Maillard F."/>
            <person name="Morin E."/>
            <person name="Murat C."/>
            <person name="Nolan M."/>
            <person name="Ohm R."/>
            <person name="Pangilinan J."/>
            <person name="Pereira M."/>
            <person name="Perotto S."/>
            <person name="Peter M."/>
            <person name="Riley R."/>
            <person name="Sitrit Y."/>
            <person name="Stielow B."/>
            <person name="Szollosi G."/>
            <person name="Zifcakova L."/>
            <person name="Stursova M."/>
            <person name="Spatafora J.W."/>
            <person name="Tedersoo L."/>
            <person name="Vaario L.-M."/>
            <person name="Yamada A."/>
            <person name="Yan M."/>
            <person name="Wang P."/>
            <person name="Xu J."/>
            <person name="Bruns T."/>
            <person name="Baldrian P."/>
            <person name="Vilgalys R."/>
            <person name="Henrissat B."/>
            <person name="Grigoriev I.V."/>
            <person name="Hibbett D."/>
            <person name="Nagy L.G."/>
            <person name="Martin F.M."/>
        </authorList>
    </citation>
    <scope>NUCLEOTIDE SEQUENCE</scope>
    <source>
        <strain evidence="1">P2</strain>
    </source>
</reference>
<dbReference type="EMBL" id="MU118060">
    <property type="protein sequence ID" value="KAF9646348.1"/>
    <property type="molecule type" value="Genomic_DNA"/>
</dbReference>
<accession>A0ACB6Z9S6</accession>
<proteinExistence type="predicted"/>
<sequence length="71" mass="7833">MPAAHLLSILSWTLFFVVTTVGPAYILKYEIAQRSQDLVSCLHLLSVIRRDLVPSSDLFFGRVGPSSTAQV</sequence>
<organism evidence="1 2">
    <name type="scientific">Thelephora ganbajun</name>
    <name type="common">Ganba fungus</name>
    <dbReference type="NCBI Taxonomy" id="370292"/>
    <lineage>
        <taxon>Eukaryota</taxon>
        <taxon>Fungi</taxon>
        <taxon>Dikarya</taxon>
        <taxon>Basidiomycota</taxon>
        <taxon>Agaricomycotina</taxon>
        <taxon>Agaricomycetes</taxon>
        <taxon>Thelephorales</taxon>
        <taxon>Thelephoraceae</taxon>
        <taxon>Thelephora</taxon>
    </lineage>
</organism>
<keyword evidence="2" id="KW-1185">Reference proteome</keyword>
<dbReference type="Proteomes" id="UP000886501">
    <property type="component" value="Unassembled WGS sequence"/>
</dbReference>
<name>A0ACB6Z9S6_THEGA</name>